<dbReference type="RefSeq" id="WP_268048836.1">
    <property type="nucleotide sequence ID" value="NZ_JAPQES010000001.1"/>
</dbReference>
<proteinExistence type="predicted"/>
<keyword evidence="3" id="KW-1185">Reference proteome</keyword>
<feature type="domain" description="SHOCT" evidence="1">
    <location>
        <begin position="30"/>
        <end position="56"/>
    </location>
</feature>
<gene>
    <name evidence="2" type="ORF">OXH55_06060</name>
</gene>
<sequence>MMFVPLIIILLFWYFTKDSECHIASNNGETAIQILNKRLIDGEISEEEYEFKKKLINS</sequence>
<reference evidence="2" key="1">
    <citation type="submission" date="2022-12" db="EMBL/GenBank/DDBJ databases">
        <authorList>
            <person name="Wang J."/>
        </authorList>
    </citation>
    <scope>NUCLEOTIDE SEQUENCE</scope>
    <source>
        <strain evidence="2">HY-42-06</strain>
    </source>
</reference>
<evidence type="ECO:0000313" key="2">
    <source>
        <dbReference type="EMBL" id="MCY6370193.1"/>
    </source>
</evidence>
<comment type="caution">
    <text evidence="2">The sequence shown here is derived from an EMBL/GenBank/DDBJ whole genome shotgun (WGS) entry which is preliminary data.</text>
</comment>
<organism evidence="2 3">
    <name type="scientific">Clostridium ganghwense</name>
    <dbReference type="NCBI Taxonomy" id="312089"/>
    <lineage>
        <taxon>Bacteria</taxon>
        <taxon>Bacillati</taxon>
        <taxon>Bacillota</taxon>
        <taxon>Clostridia</taxon>
        <taxon>Eubacteriales</taxon>
        <taxon>Clostridiaceae</taxon>
        <taxon>Clostridium</taxon>
    </lineage>
</organism>
<dbReference type="Pfam" id="PF09851">
    <property type="entry name" value="SHOCT"/>
    <property type="match status" value="1"/>
</dbReference>
<dbReference type="InterPro" id="IPR018649">
    <property type="entry name" value="SHOCT"/>
</dbReference>
<evidence type="ECO:0000259" key="1">
    <source>
        <dbReference type="Pfam" id="PF09851"/>
    </source>
</evidence>
<protein>
    <submittedName>
        <fullName evidence="2">SHOCT domain-containing protein</fullName>
    </submittedName>
</protein>
<name>A0ABT4CMB0_9CLOT</name>
<accession>A0ABT4CMB0</accession>
<evidence type="ECO:0000313" key="3">
    <source>
        <dbReference type="Proteomes" id="UP001079657"/>
    </source>
</evidence>
<dbReference type="EMBL" id="JAPQES010000001">
    <property type="protein sequence ID" value="MCY6370193.1"/>
    <property type="molecule type" value="Genomic_DNA"/>
</dbReference>
<dbReference type="Proteomes" id="UP001079657">
    <property type="component" value="Unassembled WGS sequence"/>
</dbReference>